<protein>
    <submittedName>
        <fullName evidence="2">Uncharacterized protein</fullName>
    </submittedName>
</protein>
<evidence type="ECO:0000313" key="2">
    <source>
        <dbReference type="EMBL" id="EFM41000.1"/>
    </source>
</evidence>
<evidence type="ECO:0000256" key="1">
    <source>
        <dbReference type="SAM" id="MobiDB-lite"/>
    </source>
</evidence>
<comment type="caution">
    <text evidence="2">The sequence shown here is derived from an EMBL/GenBank/DDBJ whole genome shotgun (WGS) entry which is preliminary data.</text>
</comment>
<organism evidence="2 3">
    <name type="scientific">Bifidobacterium dentium ATCC 27679</name>
    <dbReference type="NCBI Taxonomy" id="871562"/>
    <lineage>
        <taxon>Bacteria</taxon>
        <taxon>Bacillati</taxon>
        <taxon>Actinomycetota</taxon>
        <taxon>Actinomycetes</taxon>
        <taxon>Bifidobacteriales</taxon>
        <taxon>Bifidobacteriaceae</taxon>
        <taxon>Bifidobacterium</taxon>
    </lineage>
</organism>
<evidence type="ECO:0000313" key="3">
    <source>
        <dbReference type="Proteomes" id="UP000003323"/>
    </source>
</evidence>
<accession>E0Q858</accession>
<reference evidence="2 3" key="1">
    <citation type="submission" date="2010-08" db="EMBL/GenBank/DDBJ databases">
        <authorList>
            <person name="Muzny D."/>
            <person name="Qin X."/>
            <person name="Deng J."/>
            <person name="Jiang H."/>
            <person name="Liu Y."/>
            <person name="Qu J."/>
            <person name="Song X.-Z."/>
            <person name="Zhang L."/>
            <person name="Thornton R."/>
            <person name="Coyle M."/>
            <person name="Francisco L."/>
            <person name="Jackson L."/>
            <person name="Javaid M."/>
            <person name="Korchina V."/>
            <person name="Kovar C."/>
            <person name="Mata R."/>
            <person name="Mathew T."/>
            <person name="Ngo R."/>
            <person name="Nguyen L."/>
            <person name="Nguyen N."/>
            <person name="Okwuonu G."/>
            <person name="Ongeri F."/>
            <person name="Pham C."/>
            <person name="Simmons D."/>
            <person name="Wilczek-Boney K."/>
            <person name="Hale W."/>
            <person name="Jakkamsetti A."/>
            <person name="Pham P."/>
            <person name="Ruth R."/>
            <person name="San Lucas F."/>
            <person name="Warren J."/>
            <person name="Zhang J."/>
            <person name="Zhao Z."/>
            <person name="Zhou C."/>
            <person name="Zhu D."/>
            <person name="Lee S."/>
            <person name="Bess C."/>
            <person name="Blankenburg K."/>
            <person name="Forbes L."/>
            <person name="Fu Q."/>
            <person name="Gubbala S."/>
            <person name="Hirani K."/>
            <person name="Jayaseelan J.C."/>
            <person name="Lara F."/>
            <person name="Munidasa M."/>
            <person name="Palculict T."/>
            <person name="Patil S."/>
            <person name="Pu L.-L."/>
            <person name="Saada N."/>
            <person name="Tang L."/>
            <person name="Weissenberger G."/>
            <person name="Zhu Y."/>
            <person name="Hemphill L."/>
            <person name="Shang Y."/>
            <person name="Youmans B."/>
            <person name="Ayvaz T."/>
            <person name="Ross M."/>
            <person name="Santibanez J."/>
            <person name="Aqrawi P."/>
            <person name="Gross S."/>
            <person name="Joshi V."/>
            <person name="Fowler G."/>
            <person name="Nazareth L."/>
            <person name="Reid J."/>
            <person name="Worley K."/>
            <person name="Petrosino J."/>
            <person name="Highlander S."/>
            <person name="Gibbs R."/>
        </authorList>
    </citation>
    <scope>NUCLEOTIDE SEQUENCE [LARGE SCALE GENOMIC DNA]</scope>
    <source>
        <strain evidence="2 3">ATCC 27679</strain>
    </source>
</reference>
<sequence>MCSALSHESLLRNDMQGRPHRLNQRRQPKCLRYHSSIKEILSKSAHGTFAL</sequence>
<name>E0Q858_9BIFI</name>
<dbReference type="HOGENOM" id="CLU_3096108_0_0_11"/>
<gene>
    <name evidence="2" type="ORF">HMPREF0168_1316</name>
</gene>
<dbReference type="AlphaFoldDB" id="E0Q858"/>
<dbReference type="Proteomes" id="UP000003323">
    <property type="component" value="Unassembled WGS sequence"/>
</dbReference>
<feature type="compositionally biased region" description="Basic residues" evidence="1">
    <location>
        <begin position="18"/>
        <end position="28"/>
    </location>
</feature>
<feature type="region of interest" description="Disordered" evidence="1">
    <location>
        <begin position="1"/>
        <end position="28"/>
    </location>
</feature>
<proteinExistence type="predicted"/>
<dbReference type="EMBL" id="AEEQ01000010">
    <property type="protein sequence ID" value="EFM41000.1"/>
    <property type="molecule type" value="Genomic_DNA"/>
</dbReference>